<gene>
    <name evidence="2" type="ORF">EDC36_108114</name>
    <name evidence="3" type="ORF">Tigna_00017</name>
</gene>
<reference evidence="2 4" key="1">
    <citation type="submission" date="2019-03" db="EMBL/GenBank/DDBJ databases">
        <title>Genomic Encyclopedia of Type Strains, Phase IV (KMG-IV): sequencing the most valuable type-strain genomes for metagenomic binning, comparative biology and taxonomic classification.</title>
        <authorList>
            <person name="Goeker M."/>
        </authorList>
    </citation>
    <scope>NUCLEOTIDE SEQUENCE [LARGE SCALE GENOMIC DNA]</scope>
    <source>
        <strain evidence="2 4">DSM 12034</strain>
    </source>
</reference>
<dbReference type="Pfam" id="PF09820">
    <property type="entry name" value="AAA-ATPase_like"/>
    <property type="match status" value="1"/>
</dbReference>
<evidence type="ECO:0000313" key="5">
    <source>
        <dbReference type="Proteomes" id="UP000315577"/>
    </source>
</evidence>
<evidence type="ECO:0000313" key="2">
    <source>
        <dbReference type="EMBL" id="TCS97705.1"/>
    </source>
</evidence>
<dbReference type="Pfam" id="PF08011">
    <property type="entry name" value="PDDEXK_9"/>
    <property type="match status" value="1"/>
</dbReference>
<dbReference type="InterPro" id="IPR012547">
    <property type="entry name" value="PDDEXK_9"/>
</dbReference>
<accession>A0A4R3LE90</accession>
<dbReference type="Proteomes" id="UP000295536">
    <property type="component" value="Unassembled WGS sequence"/>
</dbReference>
<proteinExistence type="predicted"/>
<dbReference type="PANTHER" id="PTHR34825:SF1">
    <property type="entry name" value="AAA-ATPASE-LIKE DOMAIN-CONTAINING PROTEIN"/>
    <property type="match status" value="1"/>
</dbReference>
<dbReference type="EMBL" id="VJNC01000001">
    <property type="protein sequence ID" value="TSE24020.1"/>
    <property type="molecule type" value="Genomic_DNA"/>
</dbReference>
<feature type="domain" description="AAA-ATPase-like" evidence="1">
    <location>
        <begin position="23"/>
        <end position="239"/>
    </location>
</feature>
<keyword evidence="5" id="KW-1185">Reference proteome</keyword>
<sequence>MAHQANERLRYHRIMAAPRRKLPIGIQTLRDIRDGGYYYVDKTPQVARLVDSGKYYFLSRPRRFGKSLLIDTIAQAFAGQRALFEGGEAAVALGVDPAVANRPRLFLAEHWDWGRRHPVIRLSFAEGWPQQPDKLEEHIHHQLSADAARLGVVIPEPPTDPHIRFGHLITRAAEAHGQQAVVLVDEYDKPILDNLEAPEVARAMREGLRNLYSVIKGRDADVRFAMLTGVSKFSKVSIFSGLNNLNDITLDDRYGTLCGYTEEDLDTVFAPEFEAAAAEGQPLDRAEVRRWYNGYAWGPTSVYNPFDVLLLLDKRQYRAHWFETGTPTFLVQWLQRKGFFTPRLEQLWASEALLSAFDVDGIEPEAMLWQTGYLTIREHIITPRGPMYTLALPNHEVRTALNEALTIAWLPQPLGHQAQGASMRLYQALAQGDTAVLKAHFERLFASIPHDWYRANPIAQYEGYFASVCYSHLASLGVEIIAEDVSNEGQCDLTVKHAGTAWVFEFKVVDGDQGTGEALRQLQAKDYAAKHRGAPGVERVIEVGVEFSRTRRQIVGWDVRSA</sequence>
<dbReference type="EMBL" id="SMAH01000008">
    <property type="protein sequence ID" value="TCS97705.1"/>
    <property type="molecule type" value="Genomic_DNA"/>
</dbReference>
<dbReference type="InterPro" id="IPR018631">
    <property type="entry name" value="AAA-ATPase-like_dom"/>
</dbReference>
<evidence type="ECO:0000313" key="4">
    <source>
        <dbReference type="Proteomes" id="UP000295536"/>
    </source>
</evidence>
<name>A0A4R3LE90_9BURK</name>
<evidence type="ECO:0000259" key="1">
    <source>
        <dbReference type="Pfam" id="PF09820"/>
    </source>
</evidence>
<reference evidence="3 5" key="2">
    <citation type="submission" date="2019-07" db="EMBL/GenBank/DDBJ databases">
        <title>Tepidimonas ignava SPS-1037 draft genome.</title>
        <authorList>
            <person name="Da Costa M.S."/>
            <person name="Froufe H.J.C."/>
            <person name="Egas C."/>
            <person name="Albuquerque L."/>
        </authorList>
    </citation>
    <scope>NUCLEOTIDE SEQUENCE [LARGE SCALE GENOMIC DNA]</scope>
    <source>
        <strain evidence="3 5">SPS-1037</strain>
    </source>
</reference>
<dbReference type="Proteomes" id="UP000315577">
    <property type="component" value="Unassembled WGS sequence"/>
</dbReference>
<protein>
    <submittedName>
        <fullName evidence="3">AAA-ATPase</fullName>
    </submittedName>
    <submittedName>
        <fullName evidence="2">PD-(D/E)XK nuclease superfamily protein</fullName>
    </submittedName>
</protein>
<evidence type="ECO:0000313" key="3">
    <source>
        <dbReference type="EMBL" id="TSE24020.1"/>
    </source>
</evidence>
<dbReference type="AlphaFoldDB" id="A0A4R3LE90"/>
<organism evidence="2 4">
    <name type="scientific">Tepidimonas ignava</name>
    <dbReference type="NCBI Taxonomy" id="114249"/>
    <lineage>
        <taxon>Bacteria</taxon>
        <taxon>Pseudomonadati</taxon>
        <taxon>Pseudomonadota</taxon>
        <taxon>Betaproteobacteria</taxon>
        <taxon>Burkholderiales</taxon>
        <taxon>Tepidimonas</taxon>
    </lineage>
</organism>
<dbReference type="PANTHER" id="PTHR34825">
    <property type="entry name" value="CONSERVED PROTEIN, WITH A WEAK D-GALACTARATE DEHYDRATASE/ALTRONATE HYDROLASE DOMAIN"/>
    <property type="match status" value="1"/>
</dbReference>
<comment type="caution">
    <text evidence="2">The sequence shown here is derived from an EMBL/GenBank/DDBJ whole genome shotgun (WGS) entry which is preliminary data.</text>
</comment>